<evidence type="ECO:0000313" key="5">
    <source>
        <dbReference type="EMBL" id="RDW58400.1"/>
    </source>
</evidence>
<proteinExistence type="predicted"/>
<dbReference type="OrthoDB" id="7464126at2759"/>
<dbReference type="InterPro" id="IPR055530">
    <property type="entry name" value="DUF7104"/>
</dbReference>
<dbReference type="Pfam" id="PF23397">
    <property type="entry name" value="DUF7104"/>
    <property type="match status" value="10"/>
</dbReference>
<dbReference type="SUPFAM" id="SSF52540">
    <property type="entry name" value="P-loop containing nucleoside triphosphate hydrolases"/>
    <property type="match status" value="1"/>
</dbReference>
<dbReference type="Gene3D" id="3.40.50.300">
    <property type="entry name" value="P-loop containing nucleotide triphosphate hydrolases"/>
    <property type="match status" value="1"/>
</dbReference>
<feature type="domain" description="DUF7708" evidence="3">
    <location>
        <begin position="88"/>
        <end position="198"/>
    </location>
</feature>
<evidence type="ECO:0000256" key="1">
    <source>
        <dbReference type="ARBA" id="ARBA00022737"/>
    </source>
</evidence>
<gene>
    <name evidence="5" type="ORF">BP5796_12330</name>
</gene>
<keyword evidence="2" id="KW-0040">ANK repeat</keyword>
<evidence type="ECO:0000256" key="2">
    <source>
        <dbReference type="PROSITE-ProRule" id="PRU00023"/>
    </source>
</evidence>
<keyword evidence="1" id="KW-0677">Repeat</keyword>
<feature type="repeat" description="ANK" evidence="2">
    <location>
        <begin position="1294"/>
        <end position="1326"/>
    </location>
</feature>
<evidence type="ECO:0000259" key="3">
    <source>
        <dbReference type="Pfam" id="PF24809"/>
    </source>
</evidence>
<dbReference type="PROSITE" id="PS50088">
    <property type="entry name" value="ANK_REPEAT"/>
    <property type="match status" value="1"/>
</dbReference>
<protein>
    <submittedName>
        <fullName evidence="5">Uncharacterized protein</fullName>
    </submittedName>
</protein>
<dbReference type="InterPro" id="IPR036770">
    <property type="entry name" value="Ankyrin_rpt-contain_sf"/>
</dbReference>
<dbReference type="InterPro" id="IPR002110">
    <property type="entry name" value="Ankyrin_rpt"/>
</dbReference>
<organism evidence="5 6">
    <name type="scientific">Coleophoma crateriformis</name>
    <dbReference type="NCBI Taxonomy" id="565419"/>
    <lineage>
        <taxon>Eukaryota</taxon>
        <taxon>Fungi</taxon>
        <taxon>Dikarya</taxon>
        <taxon>Ascomycota</taxon>
        <taxon>Pezizomycotina</taxon>
        <taxon>Leotiomycetes</taxon>
        <taxon>Helotiales</taxon>
        <taxon>Dermateaceae</taxon>
        <taxon>Coleophoma</taxon>
    </lineage>
</organism>
<dbReference type="Pfam" id="PF24883">
    <property type="entry name" value="NPHP3_N"/>
    <property type="match status" value="1"/>
</dbReference>
<name>A0A3D8Q9Q4_9HELO</name>
<dbReference type="PANTHER" id="PTHR10039:SF16">
    <property type="entry name" value="GPI INOSITOL-DEACYLASE"/>
    <property type="match status" value="1"/>
</dbReference>
<dbReference type="SMART" id="SM00248">
    <property type="entry name" value="ANK"/>
    <property type="match status" value="4"/>
</dbReference>
<sequence>MQSAEIHPNALTEGSTDCVPCDSDNLWAAAVAQISDEDRKNIDFLCPDPPKILFDLLGLTETSKRECIDKEWRYTRTSGETVILADLLSKIVKWIGLFRQVGDTVVQYDPKHAGLAWAGVRFLLQIAVDDIDQFAFVFESAASIAEIICRYAIFESLYLQSSSPATDEFRKALIKLYAAIIMYLSKVHGYVKQNSAVRGSNIGVLPNPDTDKYFGAVAVAQNVVDYCYTVIGMQGRHATNTACYIILLIDQEEINQHEDLEKLLQCIDGPLIRVDLRNFEAGLQTHREVLPASGQWLLSDPVFHKWKKESVSSILWLHGRAGSGKTKLVSMVIEDAKAAFQDGYIPTPAFFYCSRNTAEPTRSKANAIMMSIARQMTSGTPEKTLLSPFLAVFNKRIRAEGVFAKPSSIDESVALVIQLTEYYPLTTIVIDALDECEEVERVLLLEAFESILRRSSRLVKIFVSSRNDHGIVCRLQHYPNLQLSTEKNNSDISLENLRTEIVECVTNNAESMFSWASMQLQSLCSPKTDEAIREILRQQLPTLEDLYLEGYEKLTKYSAAADCQVTINVLSWLLCAQQPLKSAEFLAVVSASPRRQFAQLTKEHVLKMCSNMVIFDATLDAFQLAHPSVREFLEKRPEYAPEIINALVAETCILDLLNTADHAATKRLLSDFYRVPSNLSRSDEFCEYSALYWAPHCQLAESQRTVGVLQHLLSHLLFGDSNSNSAIMIWSRRITVILEARTIDFLDWTLRRKLQDTDAQERTPLFVVSCFDFHEFAHRLVDLETSGYNRHSKSILQAAGGHGSCKLIPFLLQNKTYPRGKLVGAVARDTEDGKQLWILLLGTLGAELAIEKDTVEIPEGKLGEDVMKLFLERRGQVVMTEEIVKAAARAFGDLMKLFLELRGAEVVITEGVLKAAAHNPLFGHEILMLLLEQRGSEVVITEGVLKAAASNELSASSIVTLLLERRGAEIPVITEDVIRAAVWNYHGGERVICLLLKQPGVEVVITDELLRLVVSNQGTVVTMLLLRKPGAEAVITEQVVCDAAKIQSKEVMMFLLEKWGAKAAVTEKMVVAAAGNYSESWKDVMMLLLKQRGAEVDITEDVVKATAGNHSNGRDVMMFLLEHRGAEVIITEEVLKAAAGNETNGLEVMTLLLEERREEVVMTPEVIKAAAGNETIGPELLRLLHRQHDIEPLITKEVVRAAAQSGQEKVLNMIRDIFKVSPSDEDWSIAHFYNAAKSGDAEQIRMLLTKGVHPEFHSTLQVSPFSIATKEQHIEVVQILLDTKLVDVNLQDNNGFSPIFWATFLEMQDVAELLLQAGASPSLIDNEGRTPLVIAKTYGYSDIAKLLST</sequence>
<keyword evidence="6" id="KW-1185">Reference proteome</keyword>
<feature type="domain" description="Nephrocystin 3-like N-terminal" evidence="4">
    <location>
        <begin position="293"/>
        <end position="466"/>
    </location>
</feature>
<dbReference type="InterPro" id="IPR056884">
    <property type="entry name" value="NPHP3-like_N"/>
</dbReference>
<dbReference type="Pfam" id="PF12796">
    <property type="entry name" value="Ank_2"/>
    <property type="match status" value="1"/>
</dbReference>
<dbReference type="Gene3D" id="1.20.5.340">
    <property type="match status" value="3"/>
</dbReference>
<dbReference type="Pfam" id="PF24809">
    <property type="entry name" value="DUF7708"/>
    <property type="match status" value="1"/>
</dbReference>
<evidence type="ECO:0000313" key="6">
    <source>
        <dbReference type="Proteomes" id="UP000256328"/>
    </source>
</evidence>
<evidence type="ECO:0000259" key="4">
    <source>
        <dbReference type="Pfam" id="PF24883"/>
    </source>
</evidence>
<dbReference type="InterPro" id="IPR056125">
    <property type="entry name" value="DUF7708"/>
</dbReference>
<dbReference type="PANTHER" id="PTHR10039">
    <property type="entry name" value="AMELOGENIN"/>
    <property type="match status" value="1"/>
</dbReference>
<dbReference type="InterPro" id="IPR027417">
    <property type="entry name" value="P-loop_NTPase"/>
</dbReference>
<comment type="caution">
    <text evidence="5">The sequence shown here is derived from an EMBL/GenBank/DDBJ whole genome shotgun (WGS) entry which is preliminary data.</text>
</comment>
<accession>A0A3D8Q9Q4</accession>
<dbReference type="Proteomes" id="UP000256328">
    <property type="component" value="Unassembled WGS sequence"/>
</dbReference>
<dbReference type="SUPFAM" id="SSF48403">
    <property type="entry name" value="Ankyrin repeat"/>
    <property type="match status" value="1"/>
</dbReference>
<reference evidence="5 6" key="1">
    <citation type="journal article" date="2018" name="IMA Fungus">
        <title>IMA Genome-F 9: Draft genome sequence of Annulohypoxylon stygium, Aspergillus mulundensis, Berkeleyomyces basicola (syn. Thielaviopsis basicola), Ceratocystis smalleyi, two Cercospora beticola strains, Coleophoma cylindrospora, Fusarium fracticaudum, Phialophora cf. hyalina, and Morchella septimelata.</title>
        <authorList>
            <person name="Wingfield B.D."/>
            <person name="Bills G.F."/>
            <person name="Dong Y."/>
            <person name="Huang W."/>
            <person name="Nel W.J."/>
            <person name="Swalarsk-Parry B.S."/>
            <person name="Vaghefi N."/>
            <person name="Wilken P.M."/>
            <person name="An Z."/>
            <person name="de Beer Z.W."/>
            <person name="De Vos L."/>
            <person name="Chen L."/>
            <person name="Duong T.A."/>
            <person name="Gao Y."/>
            <person name="Hammerbacher A."/>
            <person name="Kikkert J.R."/>
            <person name="Li Y."/>
            <person name="Li H."/>
            <person name="Li K."/>
            <person name="Li Q."/>
            <person name="Liu X."/>
            <person name="Ma X."/>
            <person name="Naidoo K."/>
            <person name="Pethybridge S.J."/>
            <person name="Sun J."/>
            <person name="Steenkamp E.T."/>
            <person name="van der Nest M.A."/>
            <person name="van Wyk S."/>
            <person name="Wingfield M.J."/>
            <person name="Xiong C."/>
            <person name="Yue Q."/>
            <person name="Zhang X."/>
        </authorList>
    </citation>
    <scope>NUCLEOTIDE SEQUENCE [LARGE SCALE GENOMIC DNA]</scope>
    <source>
        <strain evidence="5 6">BP5796</strain>
    </source>
</reference>
<dbReference type="Gene3D" id="1.25.40.20">
    <property type="entry name" value="Ankyrin repeat-containing domain"/>
    <property type="match status" value="1"/>
</dbReference>
<dbReference type="EMBL" id="PDLN01000021">
    <property type="protein sequence ID" value="RDW58400.1"/>
    <property type="molecule type" value="Genomic_DNA"/>
</dbReference>